<evidence type="ECO:0000313" key="3">
    <source>
        <dbReference type="Proteomes" id="UP000184536"/>
    </source>
</evidence>
<dbReference type="Proteomes" id="UP000184536">
    <property type="component" value="Unassembled WGS sequence"/>
</dbReference>
<sequence length="166" mass="18805">MYKKAITGALVLVIISASNTTAYAAQRQFAQFKYRSNTEVNQGLIEIISPKGDVIVQDSLLISVQVLDNASVTLKIYKQDTAKLEDTLIFGPEKVDQGENLKFYNKQIKDLSPGKYKMVFEVKDKDGNKKDPVVKYFTVKNKEEEMTKSLNNIMNTNVLKDILFNK</sequence>
<evidence type="ECO:0000313" key="2">
    <source>
        <dbReference type="EMBL" id="SHJ57844.1"/>
    </source>
</evidence>
<keyword evidence="1" id="KW-0732">Signal</keyword>
<dbReference type="EMBL" id="FQZV01000030">
    <property type="protein sequence ID" value="SHJ57844.1"/>
    <property type="molecule type" value="Genomic_DNA"/>
</dbReference>
<feature type="signal peptide" evidence="1">
    <location>
        <begin position="1"/>
        <end position="24"/>
    </location>
</feature>
<reference evidence="3" key="1">
    <citation type="submission" date="2016-11" db="EMBL/GenBank/DDBJ databases">
        <authorList>
            <person name="Varghese N."/>
            <person name="Submissions S."/>
        </authorList>
    </citation>
    <scope>NUCLEOTIDE SEQUENCE [LARGE SCALE GENOMIC DNA]</scope>
    <source>
        <strain evidence="3">DSM 17957</strain>
    </source>
</reference>
<evidence type="ECO:0000256" key="1">
    <source>
        <dbReference type="SAM" id="SignalP"/>
    </source>
</evidence>
<dbReference type="STRING" id="1121919.SAMN02745975_02404"/>
<keyword evidence="3" id="KW-1185">Reference proteome</keyword>
<name>A0A1M6KFZ1_9FIRM</name>
<protein>
    <submittedName>
        <fullName evidence="2">Uncharacterized protein</fullName>
    </submittedName>
</protein>
<gene>
    <name evidence="2" type="ORF">SAMN02745975_02404</name>
</gene>
<accession>A0A1M6KFZ1</accession>
<dbReference type="AlphaFoldDB" id="A0A1M6KFZ1"/>
<dbReference type="RefSeq" id="WP_110941518.1">
    <property type="nucleotide sequence ID" value="NZ_FQZV01000030.1"/>
</dbReference>
<feature type="chain" id="PRO_5012455014" evidence="1">
    <location>
        <begin position="25"/>
        <end position="166"/>
    </location>
</feature>
<organism evidence="2 3">
    <name type="scientific">Geosporobacter subterraneus DSM 17957</name>
    <dbReference type="NCBI Taxonomy" id="1121919"/>
    <lineage>
        <taxon>Bacteria</taxon>
        <taxon>Bacillati</taxon>
        <taxon>Bacillota</taxon>
        <taxon>Clostridia</taxon>
        <taxon>Peptostreptococcales</taxon>
        <taxon>Thermotaleaceae</taxon>
        <taxon>Geosporobacter</taxon>
    </lineage>
</organism>
<proteinExistence type="predicted"/>
<dbReference type="OrthoDB" id="1952054at2"/>